<organism evidence="2 3">
    <name type="scientific">Plasmodium vinckei vinckei</name>
    <dbReference type="NCBI Taxonomy" id="54757"/>
    <lineage>
        <taxon>Eukaryota</taxon>
        <taxon>Sar</taxon>
        <taxon>Alveolata</taxon>
        <taxon>Apicomplexa</taxon>
        <taxon>Aconoidasida</taxon>
        <taxon>Haemosporida</taxon>
        <taxon>Plasmodiidae</taxon>
        <taxon>Plasmodium</taxon>
        <taxon>Plasmodium (Vinckeia)</taxon>
    </lineage>
</organism>
<gene>
    <name evidence="2" type="ORF">PVVCY_0201540</name>
</gene>
<dbReference type="RefSeq" id="XP_037490074.1">
    <property type="nucleotide sequence ID" value="XM_037634601.1"/>
</dbReference>
<dbReference type="KEGG" id="pvv:PVVCY_0201540"/>
<keyword evidence="1" id="KW-0472">Membrane</keyword>
<reference evidence="2 3" key="1">
    <citation type="submission" date="2019-01" db="EMBL/GenBank/DDBJ databases">
        <authorList>
            <person name="Ramaprasad A."/>
        </authorList>
    </citation>
    <scope>NUCLEOTIDE SEQUENCE [LARGE SCALE GENOMIC DNA]</scope>
</reference>
<keyword evidence="1" id="KW-1133">Transmembrane helix</keyword>
<evidence type="ECO:0000313" key="3">
    <source>
        <dbReference type="Proteomes" id="UP000290582"/>
    </source>
</evidence>
<keyword evidence="1" id="KW-0812">Transmembrane</keyword>
<dbReference type="AlphaFoldDB" id="A0A449BMR1"/>
<dbReference type="Pfam" id="PF06022">
    <property type="entry name" value="Cir_Bir_Yir"/>
    <property type="match status" value="1"/>
</dbReference>
<dbReference type="GeneID" id="59892932"/>
<feature type="transmembrane region" description="Helical" evidence="1">
    <location>
        <begin position="240"/>
        <end position="261"/>
    </location>
</feature>
<proteinExistence type="predicted"/>
<dbReference type="VEuPathDB" id="PlasmoDB:PVVCY_0201540"/>
<sequence>MGKSSYSIEDVYKEIITIDGAVGVEHGGSVEYVKAPISVYCPYNSTFKSNFCNNYFEKASCGVIYLLTNLKYKNVLDYDKLAEYAILWLSYKLNQNPEYNGKKLNHFYTKYIEKNNDYNKKKYGDNSLSYKDIMDKKKDLMDIKIKEISNYYEALKTLCNMYSECNKTVLDCNNCSKKANEFVQNFEKLNKDSNINENTSYIKLLSTLSNDYYNLKKVCENDSSNNFPTLSPVKTPPNKLLPALSAFSVIPVFLGIAYKYSLFGIDKLFQRQYIRKKLKNIKKKMKLNI</sequence>
<accession>A0A449BMR1</accession>
<evidence type="ECO:0000256" key="1">
    <source>
        <dbReference type="SAM" id="Phobius"/>
    </source>
</evidence>
<dbReference type="Proteomes" id="UP000290582">
    <property type="component" value="Chromosome PVVCY_02"/>
</dbReference>
<name>A0A449BMR1_PLAVN</name>
<dbReference type="OrthoDB" id="372865at2759"/>
<dbReference type="EMBL" id="LR215058">
    <property type="protein sequence ID" value="VEV54714.1"/>
    <property type="molecule type" value="Genomic_DNA"/>
</dbReference>
<dbReference type="InterPro" id="IPR006477">
    <property type="entry name" value="Yir_bir_cir"/>
</dbReference>
<evidence type="ECO:0000313" key="2">
    <source>
        <dbReference type="EMBL" id="VEV54714.1"/>
    </source>
</evidence>
<protein>
    <submittedName>
        <fullName evidence="2">PIR protein CIR protein</fullName>
    </submittedName>
</protein>
<dbReference type="NCBIfam" id="TIGR01590">
    <property type="entry name" value="yir-bir-cir_Pla"/>
    <property type="match status" value="1"/>
</dbReference>